<proteinExistence type="predicted"/>
<dbReference type="InParanoid" id="A0A0U5JCJ4"/>
<evidence type="ECO:0000313" key="2">
    <source>
        <dbReference type="Proteomes" id="UP000069902"/>
    </source>
</evidence>
<dbReference type="KEGG" id="pnl:PNK_1988"/>
<gene>
    <name evidence="1" type="ORF">PNK_1988</name>
</gene>
<evidence type="ECO:0000313" key="1">
    <source>
        <dbReference type="EMBL" id="CUI17592.1"/>
    </source>
</evidence>
<dbReference type="Proteomes" id="UP000069902">
    <property type="component" value="Chromosome cPNK"/>
</dbReference>
<protein>
    <submittedName>
        <fullName evidence="1">Uncharacterized protein</fullName>
    </submittedName>
</protein>
<organism evidence="1 2">
    <name type="scientific">Candidatus Protochlamydia naegleriophila</name>
    <dbReference type="NCBI Taxonomy" id="389348"/>
    <lineage>
        <taxon>Bacteria</taxon>
        <taxon>Pseudomonadati</taxon>
        <taxon>Chlamydiota</taxon>
        <taxon>Chlamydiia</taxon>
        <taxon>Parachlamydiales</taxon>
        <taxon>Parachlamydiaceae</taxon>
        <taxon>Candidatus Protochlamydia</taxon>
    </lineage>
</organism>
<accession>A0A0U5JCJ4</accession>
<dbReference type="PATRIC" id="fig|389348.3.peg.2235"/>
<keyword evidence="2" id="KW-1185">Reference proteome</keyword>
<dbReference type="RefSeq" id="WP_059061796.1">
    <property type="nucleotide sequence ID" value="NZ_LN879502.1"/>
</dbReference>
<sequence length="384" mass="43944">MKIYTLSNPTTSPTVFSAMSAQPVSTETAREEPIHPLSYFAALLFDYRCGQEEMDPISFTFVPFSPQGLLKIADCTGHTFCTVDINHESNRPILEALTEYVWTLRGIEWLNRDLSSFREHSLTTKRGNGLQHLINYPQEAWPHLQSQASLAFKLNEMENQRQQLAGSLQAFIADQNQLVQQEIEDLSRDINFQEHFSGFSRRMFERSALSHLPSMGSFQYAGVAEVHQRLAVKEEITLFVGEVIAVNGQIEISQEPSINKMYEACDLYRQINSQTLTRFLEIERDGSTICIHHPSDGVYKLTANDRQSTRMHHLDVYLFLYFLRARMEEHVDIAGGLAAKFLSQMTHIWESLDPMQSMALIDLYLVEQQKVLLRSLQAFIGQNA</sequence>
<reference evidence="2" key="1">
    <citation type="submission" date="2015-09" db="EMBL/GenBank/DDBJ databases">
        <authorList>
            <person name="Bertelli C."/>
        </authorList>
    </citation>
    <scope>NUCLEOTIDE SEQUENCE [LARGE SCALE GENOMIC DNA]</scope>
    <source>
        <strain evidence="2">KNic</strain>
    </source>
</reference>
<dbReference type="AlphaFoldDB" id="A0A0U5JCJ4"/>
<dbReference type="EMBL" id="LN879502">
    <property type="protein sequence ID" value="CUI17592.1"/>
    <property type="molecule type" value="Genomic_DNA"/>
</dbReference>
<name>A0A0U5JCJ4_9BACT</name>